<name>A0AAJ8BRH0_ASPNG</name>
<gene>
    <name evidence="1" type="ORF">An15g03620</name>
</gene>
<protein>
    <submittedName>
        <fullName evidence="1">Uncharacterized protein</fullName>
    </submittedName>
</protein>
<accession>A0AAJ8BRH0</accession>
<reference evidence="1" key="1">
    <citation type="submission" date="2025-02" db="EMBL/GenBank/DDBJ databases">
        <authorList>
            <consortium name="NCBI Genome Project"/>
        </authorList>
    </citation>
    <scope>NUCLEOTIDE SEQUENCE</scope>
</reference>
<evidence type="ECO:0000313" key="1">
    <source>
        <dbReference type="RefSeq" id="XP_059602530.1"/>
    </source>
</evidence>
<proteinExistence type="predicted"/>
<sequence>MAKQIGCRSVPLHVLKLDRLGLRMETRQSQNSFGQLNNLASIGSSHQGRPLIIPSRMRTVQTYMGRKRDYGMDMERPNASAIRSRRIFLSLSLTDAARSVEVPFHRDGVGCLRHLQAPRLCEGLPSWQLIRLMYDEHASSNISSHQFHVLQGNLSQRIGGYLDVYIVQPGKRWFRDHAPME</sequence>
<dbReference type="KEGG" id="ang:An15g03620"/>
<dbReference type="RefSeq" id="XP_059602530.1">
    <property type="nucleotide sequence ID" value="XM_059744607.1"/>
</dbReference>
<reference evidence="1" key="2">
    <citation type="submission" date="2025-08" db="UniProtKB">
        <authorList>
            <consortium name="RefSeq"/>
        </authorList>
    </citation>
    <scope>IDENTIFICATION</scope>
</reference>
<dbReference type="GeneID" id="84593169"/>
<organism evidence="1">
    <name type="scientific">Aspergillus niger</name>
    <dbReference type="NCBI Taxonomy" id="5061"/>
    <lineage>
        <taxon>Eukaryota</taxon>
        <taxon>Fungi</taxon>
        <taxon>Dikarya</taxon>
        <taxon>Ascomycota</taxon>
        <taxon>Pezizomycotina</taxon>
        <taxon>Eurotiomycetes</taxon>
        <taxon>Eurotiomycetidae</taxon>
        <taxon>Eurotiales</taxon>
        <taxon>Aspergillaceae</taxon>
        <taxon>Aspergillus</taxon>
        <taxon>Aspergillus subgen. Circumdati</taxon>
    </lineage>
</organism>
<dbReference type="AlphaFoldDB" id="A0AAJ8BRH0"/>
<dbReference type="VEuPathDB" id="FungiDB:An15g03620"/>